<organism evidence="1 2">
    <name type="scientific">Candidatus Ornithomonoglobus merdipullorum</name>
    <dbReference type="NCBI Taxonomy" id="2840895"/>
    <lineage>
        <taxon>Bacteria</taxon>
        <taxon>Bacillati</taxon>
        <taxon>Bacillota</taxon>
        <taxon>Clostridia</taxon>
        <taxon>Candidatus Ornithomonoglobus</taxon>
    </lineage>
</organism>
<name>A0A9D1SEG1_9FIRM</name>
<evidence type="ECO:0000313" key="1">
    <source>
        <dbReference type="EMBL" id="HIU56632.1"/>
    </source>
</evidence>
<proteinExistence type="predicted"/>
<comment type="caution">
    <text evidence="1">The sequence shown here is derived from an EMBL/GenBank/DDBJ whole genome shotgun (WGS) entry which is preliminary data.</text>
</comment>
<reference evidence="1" key="1">
    <citation type="submission" date="2020-10" db="EMBL/GenBank/DDBJ databases">
        <authorList>
            <person name="Gilroy R."/>
        </authorList>
    </citation>
    <scope>NUCLEOTIDE SEQUENCE</scope>
    <source>
        <strain evidence="1">USAMLcec3-3695</strain>
    </source>
</reference>
<accession>A0A9D1SEG1</accession>
<sequence length="113" mass="12519">MKLLIAGSRSIKEFDIAPYIPEGTDHIISGGAAGIDALAEKYADEHRLSKTILRPKYAIYKRGAPLKRNKKKIEMADHILAVWDGSSRGTKQTIDYAVKLGKKITVVKIVNEI</sequence>
<evidence type="ECO:0000313" key="2">
    <source>
        <dbReference type="Proteomes" id="UP000824109"/>
    </source>
</evidence>
<dbReference type="AlphaFoldDB" id="A0A9D1SEG1"/>
<dbReference type="EMBL" id="DVNB01000024">
    <property type="protein sequence ID" value="HIU56632.1"/>
    <property type="molecule type" value="Genomic_DNA"/>
</dbReference>
<gene>
    <name evidence="1" type="ORF">IAA61_02310</name>
</gene>
<evidence type="ECO:0008006" key="3">
    <source>
        <dbReference type="Google" id="ProtNLM"/>
    </source>
</evidence>
<protein>
    <recommendedName>
        <fullName evidence="3">DUF2493 domain-containing protein</fullName>
    </recommendedName>
</protein>
<dbReference type="Gene3D" id="3.40.50.450">
    <property type="match status" value="1"/>
</dbReference>
<dbReference type="SUPFAM" id="SSF102405">
    <property type="entry name" value="MCP/YpsA-like"/>
    <property type="match status" value="1"/>
</dbReference>
<reference evidence="1" key="2">
    <citation type="journal article" date="2021" name="PeerJ">
        <title>Extensive microbial diversity within the chicken gut microbiome revealed by metagenomics and culture.</title>
        <authorList>
            <person name="Gilroy R."/>
            <person name="Ravi A."/>
            <person name="Getino M."/>
            <person name="Pursley I."/>
            <person name="Horton D.L."/>
            <person name="Alikhan N.F."/>
            <person name="Baker D."/>
            <person name="Gharbi K."/>
            <person name="Hall N."/>
            <person name="Watson M."/>
            <person name="Adriaenssens E.M."/>
            <person name="Foster-Nyarko E."/>
            <person name="Jarju S."/>
            <person name="Secka A."/>
            <person name="Antonio M."/>
            <person name="Oren A."/>
            <person name="Chaudhuri R.R."/>
            <person name="La Ragione R."/>
            <person name="Hildebrand F."/>
            <person name="Pallen M.J."/>
        </authorList>
    </citation>
    <scope>NUCLEOTIDE SEQUENCE</scope>
    <source>
        <strain evidence="1">USAMLcec3-3695</strain>
    </source>
</reference>
<dbReference type="Proteomes" id="UP000824109">
    <property type="component" value="Unassembled WGS sequence"/>
</dbReference>